<dbReference type="InterPro" id="IPR011098">
    <property type="entry name" value="G5_dom"/>
</dbReference>
<evidence type="ECO:0000256" key="2">
    <source>
        <dbReference type="SAM" id="SignalP"/>
    </source>
</evidence>
<feature type="chain" id="PRO_5002022870" description="G5 domain-containing protein" evidence="2">
    <location>
        <begin position="26"/>
        <end position="396"/>
    </location>
</feature>
<dbReference type="CDD" id="cd22786">
    <property type="entry name" value="DPBB_YuiC-like"/>
    <property type="match status" value="1"/>
</dbReference>
<dbReference type="PANTHER" id="PTHR39160:SF4">
    <property type="entry name" value="RESUSCITATION-PROMOTING FACTOR RPFB"/>
    <property type="match status" value="1"/>
</dbReference>
<dbReference type="eggNOG" id="COG3583">
    <property type="taxonomic scope" value="Bacteria"/>
</dbReference>
<dbReference type="InterPro" id="IPR036908">
    <property type="entry name" value="RlpA-like_sf"/>
</dbReference>
<name>A0A0A5GFV4_9BACI</name>
<dbReference type="GO" id="GO:0019867">
    <property type="term" value="C:outer membrane"/>
    <property type="evidence" value="ECO:0007669"/>
    <property type="project" value="InterPro"/>
</dbReference>
<sequence>MKKVVLSLVSAIVFFALLGTLTYQATKAEVTLRANDKVQSVRTHADNVGQLLESQDIHVESYDTLSHNKEEKLKNGMQITYESAKEVTVTTNGEEKQYFTTADTVQQFLEENDISLAEHDIMDRAETDSIQEGLIIEVDRAIQVTLNDGGEQEDLWTTKDNVDEFLQEQSVELGELDKVNLESSDALKTGQTVTITRVEKVTDVVEEAVNYATVKRNDNSLSKGKEQVVESGQEGKMEKHYEVILENGEEVSRKLVKEETVSESRDRIVAVGTKVSTPATTSVSTTSNKSETISRNNNGAKKEIYMTATAYTANCSGCSGITSTGINLKANPNQKVVAVDPSVIPLGTKVWVEGYGYAVAGDTGSAIKGNKIDLFIPNQGQARSFGRKQVRVRILK</sequence>
<dbReference type="PANTHER" id="PTHR39160">
    <property type="entry name" value="CELL WALL-BINDING PROTEIN YOCH"/>
    <property type="match status" value="1"/>
</dbReference>
<evidence type="ECO:0000259" key="3">
    <source>
        <dbReference type="PROSITE" id="PS51109"/>
    </source>
</evidence>
<organism evidence="4 5">
    <name type="scientific">Pontibacillus halophilus JSM 076056 = DSM 19796</name>
    <dbReference type="NCBI Taxonomy" id="1385510"/>
    <lineage>
        <taxon>Bacteria</taxon>
        <taxon>Bacillati</taxon>
        <taxon>Bacillota</taxon>
        <taxon>Bacilli</taxon>
        <taxon>Bacillales</taxon>
        <taxon>Bacillaceae</taxon>
        <taxon>Pontibacillus</taxon>
    </lineage>
</organism>
<dbReference type="RefSeq" id="WP_026801654.1">
    <property type="nucleotide sequence ID" value="NZ_AULI01000021.1"/>
</dbReference>
<dbReference type="Pfam" id="PF06725">
    <property type="entry name" value="3D"/>
    <property type="match status" value="1"/>
</dbReference>
<dbReference type="Pfam" id="PF07501">
    <property type="entry name" value="G5"/>
    <property type="match status" value="1"/>
</dbReference>
<evidence type="ECO:0000256" key="1">
    <source>
        <dbReference type="ARBA" id="ARBA00022729"/>
    </source>
</evidence>
<proteinExistence type="predicted"/>
<dbReference type="eggNOG" id="COG3584">
    <property type="taxonomic scope" value="Bacteria"/>
</dbReference>
<dbReference type="InterPro" id="IPR007137">
    <property type="entry name" value="DUF348"/>
</dbReference>
<dbReference type="GO" id="GO:0009254">
    <property type="term" value="P:peptidoglycan turnover"/>
    <property type="evidence" value="ECO:0007669"/>
    <property type="project" value="InterPro"/>
</dbReference>
<evidence type="ECO:0000313" key="4">
    <source>
        <dbReference type="EMBL" id="KGX90093.1"/>
    </source>
</evidence>
<keyword evidence="5" id="KW-1185">Reference proteome</keyword>
<dbReference type="STRING" id="1385510.GCA_000425205_03467"/>
<evidence type="ECO:0000313" key="5">
    <source>
        <dbReference type="Proteomes" id="UP000030528"/>
    </source>
</evidence>
<reference evidence="4 5" key="1">
    <citation type="submission" date="2013-08" db="EMBL/GenBank/DDBJ databases">
        <authorList>
            <person name="Huang J."/>
            <person name="Wang G."/>
        </authorList>
    </citation>
    <scope>NUCLEOTIDE SEQUENCE [LARGE SCALE GENOMIC DNA]</scope>
    <source>
        <strain evidence="4 5">JSM 076056</strain>
    </source>
</reference>
<keyword evidence="1 2" id="KW-0732">Signal</keyword>
<dbReference type="SUPFAM" id="SSF50685">
    <property type="entry name" value="Barwin-like endoglucanases"/>
    <property type="match status" value="1"/>
</dbReference>
<dbReference type="InterPro" id="IPR051933">
    <property type="entry name" value="Resuscitation_pf_RpfB"/>
</dbReference>
<dbReference type="OrthoDB" id="9798935at2"/>
<dbReference type="EMBL" id="AVPE01000017">
    <property type="protein sequence ID" value="KGX90093.1"/>
    <property type="molecule type" value="Genomic_DNA"/>
</dbReference>
<dbReference type="InterPro" id="IPR010611">
    <property type="entry name" value="3D_dom"/>
</dbReference>
<dbReference type="Gene3D" id="2.40.40.10">
    <property type="entry name" value="RlpA-like domain"/>
    <property type="match status" value="1"/>
</dbReference>
<dbReference type="Proteomes" id="UP000030528">
    <property type="component" value="Unassembled WGS sequence"/>
</dbReference>
<dbReference type="Gene3D" id="2.20.230.10">
    <property type="entry name" value="Resuscitation-promoting factor rpfb"/>
    <property type="match status" value="1"/>
</dbReference>
<dbReference type="AlphaFoldDB" id="A0A0A5GFV4"/>
<feature type="domain" description="G5" evidence="3">
    <location>
        <begin position="195"/>
        <end position="275"/>
    </location>
</feature>
<dbReference type="Pfam" id="PF03990">
    <property type="entry name" value="DUF348"/>
    <property type="match status" value="3"/>
</dbReference>
<feature type="signal peptide" evidence="2">
    <location>
        <begin position="1"/>
        <end position="25"/>
    </location>
</feature>
<dbReference type="SMART" id="SM01208">
    <property type="entry name" value="G5"/>
    <property type="match status" value="1"/>
</dbReference>
<comment type="caution">
    <text evidence="4">The sequence shown here is derived from an EMBL/GenBank/DDBJ whole genome shotgun (WGS) entry which is preliminary data.</text>
</comment>
<protein>
    <recommendedName>
        <fullName evidence="3">G5 domain-containing protein</fullName>
    </recommendedName>
</protein>
<dbReference type="GO" id="GO:0004553">
    <property type="term" value="F:hydrolase activity, hydrolyzing O-glycosyl compounds"/>
    <property type="evidence" value="ECO:0007669"/>
    <property type="project" value="InterPro"/>
</dbReference>
<accession>A0A0A5GFV4</accession>
<gene>
    <name evidence="4" type="ORF">N781_08590</name>
</gene>
<dbReference type="PROSITE" id="PS51109">
    <property type="entry name" value="G5"/>
    <property type="match status" value="1"/>
</dbReference>